<dbReference type="PANTHER" id="PTHR43178:SF5">
    <property type="entry name" value="LIPOAMIDE ACYLTRANSFERASE COMPONENT OF BRANCHED-CHAIN ALPHA-KETO ACID DEHYDROGENASE COMPLEX, MITOCHONDRIAL"/>
    <property type="match status" value="1"/>
</dbReference>
<evidence type="ECO:0000256" key="5">
    <source>
        <dbReference type="ARBA" id="ARBA00023315"/>
    </source>
</evidence>
<dbReference type="Proteomes" id="UP000298218">
    <property type="component" value="Unassembled WGS sequence"/>
</dbReference>
<protein>
    <recommendedName>
        <fullName evidence="6">Dihydrolipoamide acetyltransferase component of pyruvate dehydrogenase complex</fullName>
        <ecNumber evidence="6">2.3.1.-</ecNumber>
    </recommendedName>
</protein>
<keyword evidence="3 6" id="KW-0808">Transferase</keyword>
<evidence type="ECO:0000313" key="8">
    <source>
        <dbReference type="EMBL" id="TFD78820.1"/>
    </source>
</evidence>
<dbReference type="InterPro" id="IPR003016">
    <property type="entry name" value="2-oxoA_DH_lipoyl-BS"/>
</dbReference>
<dbReference type="Pfam" id="PF00364">
    <property type="entry name" value="Biotin_lipoyl"/>
    <property type="match status" value="1"/>
</dbReference>
<evidence type="ECO:0000256" key="6">
    <source>
        <dbReference type="RuleBase" id="RU003423"/>
    </source>
</evidence>
<dbReference type="InterPro" id="IPR004167">
    <property type="entry name" value="PSBD"/>
</dbReference>
<keyword evidence="9" id="KW-1185">Reference proteome</keyword>
<dbReference type="InterPro" id="IPR050743">
    <property type="entry name" value="2-oxoacid_DH_E2_comp"/>
</dbReference>
<dbReference type="InterPro" id="IPR036625">
    <property type="entry name" value="E3-bd_dom_sf"/>
</dbReference>
<dbReference type="PROSITE" id="PS50968">
    <property type="entry name" value="BIOTINYL_LIPOYL"/>
    <property type="match status" value="1"/>
</dbReference>
<dbReference type="InterPro" id="IPR001078">
    <property type="entry name" value="2-oxoacid_DH_actylTfrase"/>
</dbReference>
<accession>A0A4Y8KTQ2</accession>
<dbReference type="GO" id="GO:0031405">
    <property type="term" value="F:lipoic acid binding"/>
    <property type="evidence" value="ECO:0007669"/>
    <property type="project" value="TreeGrafter"/>
</dbReference>
<comment type="similarity">
    <text evidence="2 6">Belongs to the 2-oxoacid dehydrogenase family.</text>
</comment>
<dbReference type="GO" id="GO:0016407">
    <property type="term" value="F:acetyltransferase activity"/>
    <property type="evidence" value="ECO:0007669"/>
    <property type="project" value="TreeGrafter"/>
</dbReference>
<dbReference type="EC" id="2.3.1.-" evidence="6"/>
<comment type="caution">
    <text evidence="8">The sequence shown here is derived from an EMBL/GenBank/DDBJ whole genome shotgun (WGS) entry which is preliminary data.</text>
</comment>
<dbReference type="PROSITE" id="PS00189">
    <property type="entry name" value="LIPOYL"/>
    <property type="match status" value="1"/>
</dbReference>
<feature type="region of interest" description="Disordered" evidence="7">
    <location>
        <begin position="222"/>
        <end position="250"/>
    </location>
</feature>
<dbReference type="PROSITE" id="PS51826">
    <property type="entry name" value="PSBD"/>
    <property type="match status" value="1"/>
</dbReference>
<dbReference type="SUPFAM" id="SSF52777">
    <property type="entry name" value="CoA-dependent acyltransferases"/>
    <property type="match status" value="1"/>
</dbReference>
<evidence type="ECO:0000256" key="3">
    <source>
        <dbReference type="ARBA" id="ARBA00022679"/>
    </source>
</evidence>
<dbReference type="EMBL" id="SOHQ01000027">
    <property type="protein sequence ID" value="TFD78820.1"/>
    <property type="molecule type" value="Genomic_DNA"/>
</dbReference>
<dbReference type="InterPro" id="IPR023213">
    <property type="entry name" value="CAT-like_dom_sf"/>
</dbReference>
<dbReference type="Gene3D" id="4.10.320.10">
    <property type="entry name" value="E3-binding domain"/>
    <property type="match status" value="1"/>
</dbReference>
<evidence type="ECO:0000256" key="4">
    <source>
        <dbReference type="ARBA" id="ARBA00022823"/>
    </source>
</evidence>
<dbReference type="SUPFAM" id="SSF47005">
    <property type="entry name" value="Peripheral subunit-binding domain of 2-oxo acid dehydrogenase complex"/>
    <property type="match status" value="1"/>
</dbReference>
<feature type="compositionally biased region" description="Low complexity" evidence="7">
    <location>
        <begin position="230"/>
        <end position="250"/>
    </location>
</feature>
<dbReference type="Pfam" id="PF00198">
    <property type="entry name" value="2-oxoacid_dh"/>
    <property type="match status" value="1"/>
</dbReference>
<gene>
    <name evidence="8" type="ORF">E3T53_08470</name>
</gene>
<evidence type="ECO:0000256" key="7">
    <source>
        <dbReference type="SAM" id="MobiDB-lite"/>
    </source>
</evidence>
<dbReference type="InterPro" id="IPR000089">
    <property type="entry name" value="Biotin_lipoyl"/>
</dbReference>
<evidence type="ECO:0000256" key="2">
    <source>
        <dbReference type="ARBA" id="ARBA00007317"/>
    </source>
</evidence>
<reference evidence="8 9" key="1">
    <citation type="submission" date="2019-03" db="EMBL/GenBank/DDBJ databases">
        <title>Genomics of glacier-inhabiting Cryobacterium strains.</title>
        <authorList>
            <person name="Liu Q."/>
            <person name="Xin Y.-H."/>
        </authorList>
    </citation>
    <scope>NUCLEOTIDE SEQUENCE [LARGE SCALE GENOMIC DNA]</scope>
    <source>
        <strain evidence="8 9">CGMCC 1.4292</strain>
    </source>
</reference>
<feature type="region of interest" description="Disordered" evidence="7">
    <location>
        <begin position="137"/>
        <end position="166"/>
    </location>
</feature>
<sequence length="481" mass="49641">MPNEFLLPDLGEGLTEAEIVSWLVAPGDTIAIDQPVVEVESAKSVVELPSPFGGIVEKIFGEPGQTIHAGQVLITVADPAETDAVGTDSMPPKAAPVETTQGTMPTAAPVPPVEAAPEASADVSGAVLIGYGTTVSTRPARQPAQGRFGKASPAPAAPAPAAPAAPAAHAVQALDADRRSPVVSPLVRRLARENGFEASQLLGTGKDGLVVRADVESFLHGTREAENPRPAEAAAAPAPAASTPAPATAGTGESVRIPIVGLRKVVAQRLATSRREIPEATIWLDVDATELFVARDRLLAATGERFSVTALIARFVVAGLRQFPELNSSVDTASQEILHHGAINLGIAAQTSRGLMVPVIHGAHNLTTRQLRDAVAGLVADAADGTFAPATLSGGTFTLNNFGSLGVDGSAAIINHPEAAILGIGRMIERPWVVNHELAVRTVVELSMVFDHRVCDGGSAAGFLTFVARCIENPVSLLAEL</sequence>
<dbReference type="AlphaFoldDB" id="A0A4Y8KTQ2"/>
<dbReference type="RefSeq" id="WP_134174538.1">
    <property type="nucleotide sequence ID" value="NZ_SODI01000001.1"/>
</dbReference>
<feature type="region of interest" description="Disordered" evidence="7">
    <location>
        <begin position="83"/>
        <end position="105"/>
    </location>
</feature>
<comment type="cofactor">
    <cofactor evidence="1 6">
        <name>(R)-lipoate</name>
        <dbReference type="ChEBI" id="CHEBI:83088"/>
    </cofactor>
</comment>
<dbReference type="GO" id="GO:0005737">
    <property type="term" value="C:cytoplasm"/>
    <property type="evidence" value="ECO:0007669"/>
    <property type="project" value="TreeGrafter"/>
</dbReference>
<organism evidence="8 9">
    <name type="scientific">Cryobacterium psychrophilum</name>
    <dbReference type="NCBI Taxonomy" id="41988"/>
    <lineage>
        <taxon>Bacteria</taxon>
        <taxon>Bacillati</taxon>
        <taxon>Actinomycetota</taxon>
        <taxon>Actinomycetes</taxon>
        <taxon>Micrococcales</taxon>
        <taxon>Microbacteriaceae</taxon>
        <taxon>Cryobacterium</taxon>
    </lineage>
</organism>
<dbReference type="Gene3D" id="2.40.50.100">
    <property type="match status" value="1"/>
</dbReference>
<dbReference type="Pfam" id="PF02817">
    <property type="entry name" value="E3_binding"/>
    <property type="match status" value="1"/>
</dbReference>
<dbReference type="Gene3D" id="3.30.559.10">
    <property type="entry name" value="Chloramphenicol acetyltransferase-like domain"/>
    <property type="match status" value="1"/>
</dbReference>
<name>A0A4Y8KTQ2_9MICO</name>
<dbReference type="SUPFAM" id="SSF51230">
    <property type="entry name" value="Single hybrid motif"/>
    <property type="match status" value="1"/>
</dbReference>
<keyword evidence="5 6" id="KW-0012">Acyltransferase</keyword>
<evidence type="ECO:0000256" key="1">
    <source>
        <dbReference type="ARBA" id="ARBA00001938"/>
    </source>
</evidence>
<dbReference type="OrthoDB" id="9805770at2"/>
<proteinExistence type="inferred from homology"/>
<evidence type="ECO:0000313" key="9">
    <source>
        <dbReference type="Proteomes" id="UP000298218"/>
    </source>
</evidence>
<dbReference type="CDD" id="cd06849">
    <property type="entry name" value="lipoyl_domain"/>
    <property type="match status" value="1"/>
</dbReference>
<keyword evidence="4 6" id="KW-0450">Lipoyl</keyword>
<dbReference type="InterPro" id="IPR011053">
    <property type="entry name" value="Single_hybrid_motif"/>
</dbReference>
<dbReference type="PANTHER" id="PTHR43178">
    <property type="entry name" value="DIHYDROLIPOAMIDE ACETYLTRANSFERASE COMPONENT OF PYRUVATE DEHYDROGENASE COMPLEX"/>
    <property type="match status" value="1"/>
</dbReference>